<dbReference type="CDD" id="cd08070">
    <property type="entry name" value="MPN_like"/>
    <property type="match status" value="1"/>
</dbReference>
<organism evidence="7 8">
    <name type="scientific">Photobacterium arenosum</name>
    <dbReference type="NCBI Taxonomy" id="2774143"/>
    <lineage>
        <taxon>Bacteria</taxon>
        <taxon>Pseudomonadati</taxon>
        <taxon>Pseudomonadota</taxon>
        <taxon>Gammaproteobacteria</taxon>
        <taxon>Vibrionales</taxon>
        <taxon>Vibrionaceae</taxon>
        <taxon>Photobacterium</taxon>
    </lineage>
</organism>
<keyword evidence="3" id="KW-0378">Hydrolase</keyword>
<dbReference type="SMART" id="SM00232">
    <property type="entry name" value="JAB_MPN"/>
    <property type="match status" value="1"/>
</dbReference>
<keyword evidence="1" id="KW-0645">Protease</keyword>
<keyword evidence="5" id="KW-0482">Metalloprotease</keyword>
<evidence type="ECO:0000313" key="8">
    <source>
        <dbReference type="Proteomes" id="UP000649768"/>
    </source>
</evidence>
<evidence type="ECO:0000256" key="4">
    <source>
        <dbReference type="ARBA" id="ARBA00022833"/>
    </source>
</evidence>
<evidence type="ECO:0000256" key="2">
    <source>
        <dbReference type="ARBA" id="ARBA00022723"/>
    </source>
</evidence>
<dbReference type="Pfam" id="PF14464">
    <property type="entry name" value="Prok-JAB"/>
    <property type="match status" value="1"/>
</dbReference>
<keyword evidence="2" id="KW-0479">Metal-binding</keyword>
<evidence type="ECO:0000256" key="1">
    <source>
        <dbReference type="ARBA" id="ARBA00022670"/>
    </source>
</evidence>
<proteinExistence type="predicted"/>
<reference evidence="7 8" key="1">
    <citation type="submission" date="2020-09" db="EMBL/GenBank/DDBJ databases">
        <title>Photobacterium sp. CAU 1568 isolated from sand of Sido Beach.</title>
        <authorList>
            <person name="Kim W."/>
        </authorList>
    </citation>
    <scope>NUCLEOTIDE SEQUENCE [LARGE SCALE GENOMIC DNA]</scope>
    <source>
        <strain evidence="7 8">CAU 1568</strain>
    </source>
</reference>
<dbReference type="SUPFAM" id="SSF102712">
    <property type="entry name" value="JAB1/MPN domain"/>
    <property type="match status" value="1"/>
</dbReference>
<dbReference type="InterPro" id="IPR037518">
    <property type="entry name" value="MPN"/>
</dbReference>
<dbReference type="RefSeq" id="WP_192016403.1">
    <property type="nucleotide sequence ID" value="NZ_JACYTP010000008.1"/>
</dbReference>
<dbReference type="InterPro" id="IPR028090">
    <property type="entry name" value="JAB_dom_prok"/>
</dbReference>
<protein>
    <submittedName>
        <fullName evidence="7">M67 family metallopeptidase</fullName>
    </submittedName>
</protein>
<evidence type="ECO:0000256" key="3">
    <source>
        <dbReference type="ARBA" id="ARBA00022801"/>
    </source>
</evidence>
<dbReference type="PANTHER" id="PTHR34858:SF1">
    <property type="entry name" value="CYSO-CYSTEINE PEPTIDASE"/>
    <property type="match status" value="1"/>
</dbReference>
<comment type="caution">
    <text evidence="7">The sequence shown here is derived from an EMBL/GenBank/DDBJ whole genome shotgun (WGS) entry which is preliminary data.</text>
</comment>
<dbReference type="InterPro" id="IPR000555">
    <property type="entry name" value="JAMM/MPN+_dom"/>
</dbReference>
<dbReference type="PROSITE" id="PS50249">
    <property type="entry name" value="MPN"/>
    <property type="match status" value="1"/>
</dbReference>
<evidence type="ECO:0000259" key="6">
    <source>
        <dbReference type="PROSITE" id="PS50249"/>
    </source>
</evidence>
<feature type="domain" description="MPN" evidence="6">
    <location>
        <begin position="2"/>
        <end position="125"/>
    </location>
</feature>
<dbReference type="Proteomes" id="UP000649768">
    <property type="component" value="Unassembled WGS sequence"/>
</dbReference>
<sequence length="135" mass="15268">MLVLTQSQIDAIVAHARQEHPLEACGLIVGPAGSDIPSAVIPMRNIAESEVYFRFDSKQQLQVWRQMEEEGSEPIVLYHSHSGSRAYPSREDLAFSLTPHTHHVIVSTSPDSYLEVRSFRYLEGRPVEENIKIIQ</sequence>
<name>A0ABR9BMC1_9GAMM</name>
<dbReference type="Gene3D" id="3.40.140.10">
    <property type="entry name" value="Cytidine Deaminase, domain 2"/>
    <property type="match status" value="1"/>
</dbReference>
<evidence type="ECO:0000256" key="5">
    <source>
        <dbReference type="ARBA" id="ARBA00023049"/>
    </source>
</evidence>
<accession>A0ABR9BMC1</accession>
<evidence type="ECO:0000313" key="7">
    <source>
        <dbReference type="EMBL" id="MBD8513715.1"/>
    </source>
</evidence>
<keyword evidence="8" id="KW-1185">Reference proteome</keyword>
<dbReference type="InterPro" id="IPR051929">
    <property type="entry name" value="VirAsm_ModProt"/>
</dbReference>
<dbReference type="PANTHER" id="PTHR34858">
    <property type="entry name" value="CYSO-CYSTEINE PEPTIDASE"/>
    <property type="match status" value="1"/>
</dbReference>
<gene>
    <name evidence="7" type="ORF">IFO68_13620</name>
</gene>
<keyword evidence="4" id="KW-0862">Zinc</keyword>
<dbReference type="EMBL" id="JACYTP010000008">
    <property type="protein sequence ID" value="MBD8513715.1"/>
    <property type="molecule type" value="Genomic_DNA"/>
</dbReference>